<accession>A0A420DE02</accession>
<evidence type="ECO:0000313" key="3">
    <source>
        <dbReference type="Proteomes" id="UP000285906"/>
    </source>
</evidence>
<dbReference type="EMBL" id="BMCW01000001">
    <property type="protein sequence ID" value="GGG47159.1"/>
    <property type="molecule type" value="Genomic_DNA"/>
</dbReference>
<comment type="caution">
    <text evidence="2">The sequence shown here is derived from an EMBL/GenBank/DDBJ whole genome shotgun (WGS) entry which is preliminary data.</text>
</comment>
<dbReference type="AlphaFoldDB" id="A0A420DE02"/>
<dbReference type="RefSeq" id="WP_120212302.1">
    <property type="nucleotide sequence ID" value="NZ_BMCW01000001.1"/>
</dbReference>
<dbReference type="EMBL" id="RAQH01000001">
    <property type="protein sequence ID" value="RKE90022.1"/>
    <property type="molecule type" value="Genomic_DNA"/>
</dbReference>
<gene>
    <name evidence="2" type="ORF">BXY58_0607</name>
    <name evidence="1" type="ORF">GCM10007332_05820</name>
</gene>
<reference evidence="2 3" key="2">
    <citation type="submission" date="2018-09" db="EMBL/GenBank/DDBJ databases">
        <title>Genomic Encyclopedia of Archaeal and Bacterial Type Strains, Phase II (KMG-II): from individual species to whole genera.</title>
        <authorList>
            <person name="Goeker M."/>
        </authorList>
    </citation>
    <scope>NUCLEOTIDE SEQUENCE [LARGE SCALE GENOMIC DNA]</scope>
    <source>
        <strain evidence="2 3">DSM 27620</strain>
    </source>
</reference>
<reference evidence="1" key="1">
    <citation type="journal article" date="2014" name="Int. J. Syst. Evol. Microbiol.">
        <title>Complete genome of a new Firmicutes species belonging to the dominant human colonic microbiota ('Ruminococcus bicirculans') reveals two chromosomes and a selective capacity to utilize plant glucans.</title>
        <authorList>
            <consortium name="NISC Comparative Sequencing Program"/>
            <person name="Wegmann U."/>
            <person name="Louis P."/>
            <person name="Goesmann A."/>
            <person name="Henrissat B."/>
            <person name="Duncan S.H."/>
            <person name="Flint H.J."/>
        </authorList>
    </citation>
    <scope>NUCLEOTIDE SEQUENCE</scope>
    <source>
        <strain evidence="1">CCM 8490</strain>
    </source>
</reference>
<sequence length="63" mass="7532">MTLDEFYTAKSKLKAPENLNFLQERNWYRVEVEKLKEQLSKEDLATVNARQNDWQKKVDSSIN</sequence>
<evidence type="ECO:0000313" key="1">
    <source>
        <dbReference type="EMBL" id="GGG47159.1"/>
    </source>
</evidence>
<dbReference type="OrthoDB" id="9929193at2"/>
<dbReference type="Proteomes" id="UP000658202">
    <property type="component" value="Unassembled WGS sequence"/>
</dbReference>
<proteinExistence type="predicted"/>
<dbReference type="Proteomes" id="UP000285906">
    <property type="component" value="Unassembled WGS sequence"/>
</dbReference>
<keyword evidence="4" id="KW-1185">Reference proteome</keyword>
<evidence type="ECO:0000313" key="2">
    <source>
        <dbReference type="EMBL" id="RKE90022.1"/>
    </source>
</evidence>
<reference evidence="1" key="4">
    <citation type="submission" date="2024-05" db="EMBL/GenBank/DDBJ databases">
        <authorList>
            <person name="Sun Q."/>
            <person name="Sedlacek I."/>
        </authorList>
    </citation>
    <scope>NUCLEOTIDE SEQUENCE</scope>
    <source>
        <strain evidence="1">CCM 8490</strain>
    </source>
</reference>
<evidence type="ECO:0000313" key="4">
    <source>
        <dbReference type="Proteomes" id="UP000658202"/>
    </source>
</evidence>
<name>A0A420DE02_9FLAO</name>
<reference evidence="4" key="3">
    <citation type="journal article" date="2019" name="Int. J. Syst. Evol. Microbiol.">
        <title>The Global Catalogue of Microorganisms (GCM) 10K type strain sequencing project: providing services to taxonomists for standard genome sequencing and annotation.</title>
        <authorList>
            <consortium name="The Broad Institute Genomics Platform"/>
            <consortium name="The Broad Institute Genome Sequencing Center for Infectious Disease"/>
            <person name="Wu L."/>
            <person name="Ma J."/>
        </authorList>
    </citation>
    <scope>NUCLEOTIDE SEQUENCE [LARGE SCALE GENOMIC DNA]</scope>
    <source>
        <strain evidence="4">CCM 8490</strain>
    </source>
</reference>
<protein>
    <submittedName>
        <fullName evidence="2">Uncharacterized protein</fullName>
    </submittedName>
</protein>
<organism evidence="2 3">
    <name type="scientific">Epilithonimonas arachidiradicis</name>
    <dbReference type="NCBI Taxonomy" id="1617282"/>
    <lineage>
        <taxon>Bacteria</taxon>
        <taxon>Pseudomonadati</taxon>
        <taxon>Bacteroidota</taxon>
        <taxon>Flavobacteriia</taxon>
        <taxon>Flavobacteriales</taxon>
        <taxon>Weeksellaceae</taxon>
        <taxon>Chryseobacterium group</taxon>
        <taxon>Epilithonimonas</taxon>
    </lineage>
</organism>